<name>A0A1F6CN37_9BACT</name>
<proteinExistence type="predicted"/>
<comment type="caution">
    <text evidence="1">The sequence shown here is derived from an EMBL/GenBank/DDBJ whole genome shotgun (WGS) entry which is preliminary data.</text>
</comment>
<dbReference type="AlphaFoldDB" id="A0A1F6CN37"/>
<dbReference type="Proteomes" id="UP000178370">
    <property type="component" value="Unassembled WGS sequence"/>
</dbReference>
<reference evidence="1 2" key="1">
    <citation type="journal article" date="2016" name="Nat. Commun.">
        <title>Thousands of microbial genomes shed light on interconnected biogeochemical processes in an aquifer system.</title>
        <authorList>
            <person name="Anantharaman K."/>
            <person name="Brown C.T."/>
            <person name="Hug L.A."/>
            <person name="Sharon I."/>
            <person name="Castelle C.J."/>
            <person name="Probst A.J."/>
            <person name="Thomas B.C."/>
            <person name="Singh A."/>
            <person name="Wilkins M.J."/>
            <person name="Karaoz U."/>
            <person name="Brodie E.L."/>
            <person name="Williams K.H."/>
            <person name="Hubbard S.S."/>
            <person name="Banfield J.F."/>
        </authorList>
    </citation>
    <scope>NUCLEOTIDE SEQUENCE [LARGE SCALE GENOMIC DNA]</scope>
</reference>
<sequence length="105" mass="11848">MWEKLKDVGKKIDRAVNASYEDITEYGKDPEAFKQKLGADIDTLIGVLGSEASNPQRTKENITNLSQSIYKRFDVGGYNTADELIGQKYLDMDKKLAAWDDEKAK</sequence>
<dbReference type="EMBL" id="MFKV01000010">
    <property type="protein sequence ID" value="OGG50619.1"/>
    <property type="molecule type" value="Genomic_DNA"/>
</dbReference>
<gene>
    <name evidence="1" type="ORF">A2763_03530</name>
</gene>
<organism evidence="1 2">
    <name type="scientific">Candidatus Kaiserbacteria bacterium RIFCSPHIGHO2_01_FULL_54_36</name>
    <dbReference type="NCBI Taxonomy" id="1798482"/>
    <lineage>
        <taxon>Bacteria</taxon>
        <taxon>Candidatus Kaiseribacteriota</taxon>
    </lineage>
</organism>
<dbReference type="STRING" id="1798482.A2763_03530"/>
<protein>
    <submittedName>
        <fullName evidence="1">Uncharacterized protein</fullName>
    </submittedName>
</protein>
<accession>A0A1F6CN37</accession>
<evidence type="ECO:0000313" key="1">
    <source>
        <dbReference type="EMBL" id="OGG50619.1"/>
    </source>
</evidence>
<evidence type="ECO:0000313" key="2">
    <source>
        <dbReference type="Proteomes" id="UP000178370"/>
    </source>
</evidence>